<dbReference type="Gene3D" id="3.30.1370.60">
    <property type="entry name" value="Hypothetical oxidoreductase yiak, domain 2"/>
    <property type="match status" value="1"/>
</dbReference>
<keyword evidence="3" id="KW-1185">Reference proteome</keyword>
<dbReference type="Proteomes" id="UP001597399">
    <property type="component" value="Unassembled WGS sequence"/>
</dbReference>
<reference evidence="3" key="1">
    <citation type="journal article" date="2019" name="Int. J. Syst. Evol. Microbiol.">
        <title>The Global Catalogue of Microorganisms (GCM) 10K type strain sequencing project: providing services to taxonomists for standard genome sequencing and annotation.</title>
        <authorList>
            <consortium name="The Broad Institute Genomics Platform"/>
            <consortium name="The Broad Institute Genome Sequencing Center for Infectious Disease"/>
            <person name="Wu L."/>
            <person name="Ma J."/>
        </authorList>
    </citation>
    <scope>NUCLEOTIDE SEQUENCE [LARGE SCALE GENOMIC DNA]</scope>
    <source>
        <strain evidence="3">TISTR 2466</strain>
    </source>
</reference>
<organism evidence="2 3">
    <name type="scientific">Sporolactobacillus shoreicorticis</name>
    <dbReference type="NCBI Taxonomy" id="1923877"/>
    <lineage>
        <taxon>Bacteria</taxon>
        <taxon>Bacillati</taxon>
        <taxon>Bacillota</taxon>
        <taxon>Bacilli</taxon>
        <taxon>Bacillales</taxon>
        <taxon>Sporolactobacillaceae</taxon>
        <taxon>Sporolactobacillus</taxon>
    </lineage>
</organism>
<dbReference type="InterPro" id="IPR036111">
    <property type="entry name" value="Mal/L-sulfo/L-lacto_DH-like_sf"/>
</dbReference>
<dbReference type="SUPFAM" id="SSF89733">
    <property type="entry name" value="L-sulfolactate dehydrogenase-like"/>
    <property type="match status" value="1"/>
</dbReference>
<evidence type="ECO:0000313" key="3">
    <source>
        <dbReference type="Proteomes" id="UP001597399"/>
    </source>
</evidence>
<evidence type="ECO:0000256" key="1">
    <source>
        <dbReference type="ARBA" id="ARBA00023002"/>
    </source>
</evidence>
<evidence type="ECO:0000313" key="2">
    <source>
        <dbReference type="EMBL" id="MFD2693100.1"/>
    </source>
</evidence>
<dbReference type="EMBL" id="JBHUMQ010000015">
    <property type="protein sequence ID" value="MFD2693100.1"/>
    <property type="molecule type" value="Genomic_DNA"/>
</dbReference>
<comment type="caution">
    <text evidence="2">The sequence shown here is derived from an EMBL/GenBank/DDBJ whole genome shotgun (WGS) entry which is preliminary data.</text>
</comment>
<gene>
    <name evidence="2" type="ORF">ACFSUE_05565</name>
</gene>
<name>A0ABW5RZZ1_9BACL</name>
<accession>A0ABW5RZZ1</accession>
<sequence length="101" mass="11698">MVVELLTEILAQGSIFVDTSVGNHDFSQFLLTIDPSFFGDLDALRDNAASMFNRTRNLEYLQYTESKILGDYEYKHYIENRQNEVSVDDKIVEDLKRIGQE</sequence>
<protein>
    <submittedName>
        <fullName evidence="2">Ldh family oxidoreductase</fullName>
    </submittedName>
</protein>
<dbReference type="RefSeq" id="WP_253058543.1">
    <property type="nucleotide sequence ID" value="NZ_JAMXWM010000002.1"/>
</dbReference>
<dbReference type="InterPro" id="IPR003767">
    <property type="entry name" value="Malate/L-lactate_DH-like"/>
</dbReference>
<dbReference type="InterPro" id="IPR043143">
    <property type="entry name" value="Mal/L-sulf/L-lact_DH-like_NADP"/>
</dbReference>
<keyword evidence="1" id="KW-0560">Oxidoreductase</keyword>
<proteinExistence type="predicted"/>
<dbReference type="Pfam" id="PF02615">
    <property type="entry name" value="Ldh_2"/>
    <property type="match status" value="1"/>
</dbReference>